<dbReference type="Gene3D" id="3.20.20.80">
    <property type="entry name" value="Glycosidases"/>
    <property type="match status" value="1"/>
</dbReference>
<dbReference type="InterPro" id="IPR033132">
    <property type="entry name" value="GH_1_N_CS"/>
</dbReference>
<evidence type="ECO:0000256" key="4">
    <source>
        <dbReference type="SAM" id="SignalP"/>
    </source>
</evidence>
<dbReference type="GO" id="GO:0008422">
    <property type="term" value="F:beta-glucosidase activity"/>
    <property type="evidence" value="ECO:0007669"/>
    <property type="project" value="TreeGrafter"/>
</dbReference>
<protein>
    <submittedName>
        <fullName evidence="5">Uncharacterized protein</fullName>
    </submittedName>
</protein>
<dbReference type="InterPro" id="IPR017853">
    <property type="entry name" value="GH"/>
</dbReference>
<dbReference type="GO" id="GO:0005975">
    <property type="term" value="P:carbohydrate metabolic process"/>
    <property type="evidence" value="ECO:0007669"/>
    <property type="project" value="InterPro"/>
</dbReference>
<evidence type="ECO:0000256" key="2">
    <source>
        <dbReference type="ARBA" id="ARBA00022801"/>
    </source>
</evidence>
<organism evidence="5 6">
    <name type="scientific">Ziziphus jujuba var. spinosa</name>
    <dbReference type="NCBI Taxonomy" id="714518"/>
    <lineage>
        <taxon>Eukaryota</taxon>
        <taxon>Viridiplantae</taxon>
        <taxon>Streptophyta</taxon>
        <taxon>Embryophyta</taxon>
        <taxon>Tracheophyta</taxon>
        <taxon>Spermatophyta</taxon>
        <taxon>Magnoliopsida</taxon>
        <taxon>eudicotyledons</taxon>
        <taxon>Gunneridae</taxon>
        <taxon>Pentapetalae</taxon>
        <taxon>rosids</taxon>
        <taxon>fabids</taxon>
        <taxon>Rosales</taxon>
        <taxon>Rhamnaceae</taxon>
        <taxon>Paliureae</taxon>
        <taxon>Ziziphus</taxon>
    </lineage>
</organism>
<evidence type="ECO:0000256" key="1">
    <source>
        <dbReference type="ARBA" id="ARBA00010838"/>
    </source>
</evidence>
<gene>
    <name evidence="5" type="ORF">FEM48_Zijuj01G0129800</name>
</gene>
<evidence type="ECO:0000256" key="3">
    <source>
        <dbReference type="RuleBase" id="RU003690"/>
    </source>
</evidence>
<keyword evidence="2" id="KW-0378">Hydrolase</keyword>
<comment type="similarity">
    <text evidence="1 3">Belongs to the glycosyl hydrolase 1 family.</text>
</comment>
<keyword evidence="4" id="KW-0732">Signal</keyword>
<dbReference type="EMBL" id="JAEACU010000001">
    <property type="protein sequence ID" value="KAH7545777.1"/>
    <property type="molecule type" value="Genomic_DNA"/>
</dbReference>
<sequence>MEFSWLLYHLHVFELCVSILMVVSCKCNPISMKGSTAASSPFPSDFLFGTASSSYQFEGAFLTDGKGLNNWDVFTHDKPGSIMDGSNGDIAVDQYHRYPEDLHLMKDMGVNAYRFSISWARILPQGRFGNISQTGVEHYNKFIHALLNLGIQPFVTLTHYDIPQELEERYGAWLSPRVQWLLGSLSSEPDVIVVKIELNSQVDQGCHHKLGSGPNQRRDTVWWSRDLVVKQTSDVIVS</sequence>
<evidence type="ECO:0000313" key="6">
    <source>
        <dbReference type="Proteomes" id="UP000813462"/>
    </source>
</evidence>
<proteinExistence type="inferred from homology"/>
<name>A0A978W1E3_ZIZJJ</name>
<evidence type="ECO:0000313" key="5">
    <source>
        <dbReference type="EMBL" id="KAH7545777.1"/>
    </source>
</evidence>
<dbReference type="Pfam" id="PF00232">
    <property type="entry name" value="Glyco_hydro_1"/>
    <property type="match status" value="1"/>
</dbReference>
<feature type="chain" id="PRO_5037133630" evidence="4">
    <location>
        <begin position="28"/>
        <end position="238"/>
    </location>
</feature>
<accession>A0A978W1E3</accession>
<reference evidence="5" key="1">
    <citation type="journal article" date="2021" name="Front. Plant Sci.">
        <title>Chromosome-Scale Genome Assembly for Chinese Sour Jujube and Insights Into Its Genome Evolution and Domestication Signature.</title>
        <authorList>
            <person name="Shen L.-Y."/>
            <person name="Luo H."/>
            <person name="Wang X.-L."/>
            <person name="Wang X.-M."/>
            <person name="Qiu X.-J."/>
            <person name="Liu H."/>
            <person name="Zhou S.-S."/>
            <person name="Jia K.-H."/>
            <person name="Nie S."/>
            <person name="Bao Y.-T."/>
            <person name="Zhang R.-G."/>
            <person name="Yun Q.-Z."/>
            <person name="Chai Y.-H."/>
            <person name="Lu J.-Y."/>
            <person name="Li Y."/>
            <person name="Zhao S.-W."/>
            <person name="Mao J.-F."/>
            <person name="Jia S.-G."/>
            <person name="Mao Y.-M."/>
        </authorList>
    </citation>
    <scope>NUCLEOTIDE SEQUENCE</scope>
    <source>
        <strain evidence="5">AT0</strain>
        <tissue evidence="5">Leaf</tissue>
    </source>
</reference>
<dbReference type="InterPro" id="IPR001360">
    <property type="entry name" value="Glyco_hydro_1"/>
</dbReference>
<dbReference type="PANTHER" id="PTHR10353:SF27">
    <property type="entry name" value="BETA-GLUCOSIDASE 47"/>
    <property type="match status" value="1"/>
</dbReference>
<dbReference type="SUPFAM" id="SSF51445">
    <property type="entry name" value="(Trans)glycosidases"/>
    <property type="match status" value="1"/>
</dbReference>
<dbReference type="PROSITE" id="PS00653">
    <property type="entry name" value="GLYCOSYL_HYDROL_F1_2"/>
    <property type="match status" value="1"/>
</dbReference>
<feature type="signal peptide" evidence="4">
    <location>
        <begin position="1"/>
        <end position="27"/>
    </location>
</feature>
<comment type="caution">
    <text evidence="5">The sequence shown here is derived from an EMBL/GenBank/DDBJ whole genome shotgun (WGS) entry which is preliminary data.</text>
</comment>
<dbReference type="AlphaFoldDB" id="A0A978W1E3"/>
<dbReference type="Proteomes" id="UP000813462">
    <property type="component" value="Unassembled WGS sequence"/>
</dbReference>
<dbReference type="PANTHER" id="PTHR10353">
    <property type="entry name" value="GLYCOSYL HYDROLASE"/>
    <property type="match status" value="1"/>
</dbReference>